<dbReference type="Pfam" id="PF13649">
    <property type="entry name" value="Methyltransf_25"/>
    <property type="match status" value="1"/>
</dbReference>
<keyword evidence="2" id="KW-0489">Methyltransferase</keyword>
<dbReference type="InterPro" id="IPR041698">
    <property type="entry name" value="Methyltransf_25"/>
</dbReference>
<dbReference type="OrthoDB" id="9791837at2"/>
<name>A0A074LJ38_9BACL</name>
<dbReference type="SUPFAM" id="SSF53335">
    <property type="entry name" value="S-adenosyl-L-methionine-dependent methyltransferases"/>
    <property type="match status" value="1"/>
</dbReference>
<evidence type="ECO:0000259" key="1">
    <source>
        <dbReference type="Pfam" id="PF13649"/>
    </source>
</evidence>
<dbReference type="Proteomes" id="UP000027931">
    <property type="component" value="Unassembled WGS sequence"/>
</dbReference>
<reference evidence="2 3" key="1">
    <citation type="journal article" date="2013" name="Int. J. Syst. Evol. Microbiol.">
        <title>Tumebacillus flagellatus sp. nov., an alpha-amylase/pullulanase-producing bacterium isolated from cassava wastewater.</title>
        <authorList>
            <person name="Wang Q."/>
            <person name="Xie N."/>
            <person name="Qin Y."/>
            <person name="Shen N."/>
            <person name="Zhu J."/>
            <person name="Mi H."/>
            <person name="Huang R."/>
        </authorList>
    </citation>
    <scope>NUCLEOTIDE SEQUENCE [LARGE SCALE GENOMIC DNA]</scope>
    <source>
        <strain evidence="2 3">GST4</strain>
    </source>
</reference>
<dbReference type="GO" id="GO:0008168">
    <property type="term" value="F:methyltransferase activity"/>
    <property type="evidence" value="ECO:0007669"/>
    <property type="project" value="UniProtKB-KW"/>
</dbReference>
<dbReference type="PANTHER" id="PTHR43591:SF99">
    <property type="entry name" value="OS06G0646000 PROTEIN"/>
    <property type="match status" value="1"/>
</dbReference>
<dbReference type="PANTHER" id="PTHR43591">
    <property type="entry name" value="METHYLTRANSFERASE"/>
    <property type="match status" value="1"/>
</dbReference>
<comment type="caution">
    <text evidence="2">The sequence shown here is derived from an EMBL/GenBank/DDBJ whole genome shotgun (WGS) entry which is preliminary data.</text>
</comment>
<dbReference type="EMBL" id="JMIR01000026">
    <property type="protein sequence ID" value="KEO82191.1"/>
    <property type="molecule type" value="Genomic_DNA"/>
</dbReference>
<dbReference type="STRING" id="1157490.EL26_16780"/>
<protein>
    <submittedName>
        <fullName evidence="2">Methyltransferase type 11</fullName>
    </submittedName>
</protein>
<dbReference type="Gene3D" id="3.40.50.150">
    <property type="entry name" value="Vaccinia Virus protein VP39"/>
    <property type="match status" value="1"/>
</dbReference>
<evidence type="ECO:0000313" key="3">
    <source>
        <dbReference type="Proteomes" id="UP000027931"/>
    </source>
</evidence>
<dbReference type="AlphaFoldDB" id="A0A074LJ38"/>
<proteinExistence type="predicted"/>
<keyword evidence="2" id="KW-0808">Transferase</keyword>
<dbReference type="RefSeq" id="WP_038091061.1">
    <property type="nucleotide sequence ID" value="NZ_JMIR01000026.1"/>
</dbReference>
<evidence type="ECO:0000313" key="2">
    <source>
        <dbReference type="EMBL" id="KEO82191.1"/>
    </source>
</evidence>
<organism evidence="2 3">
    <name type="scientific">Tumebacillus flagellatus</name>
    <dbReference type="NCBI Taxonomy" id="1157490"/>
    <lineage>
        <taxon>Bacteria</taxon>
        <taxon>Bacillati</taxon>
        <taxon>Bacillota</taxon>
        <taxon>Bacilli</taxon>
        <taxon>Bacillales</taxon>
        <taxon>Alicyclobacillaceae</taxon>
        <taxon>Tumebacillus</taxon>
    </lineage>
</organism>
<keyword evidence="3" id="KW-1185">Reference proteome</keyword>
<gene>
    <name evidence="2" type="ORF">EL26_16780</name>
</gene>
<dbReference type="GO" id="GO:0032259">
    <property type="term" value="P:methylation"/>
    <property type="evidence" value="ECO:0007669"/>
    <property type="project" value="UniProtKB-KW"/>
</dbReference>
<accession>A0A074LJ38</accession>
<dbReference type="eggNOG" id="COG2226">
    <property type="taxonomic scope" value="Bacteria"/>
</dbReference>
<sequence>MPIDFHAEKNRNTYAERDASAAWGDLLRGLISLEGQHVVDIGCGGGIYSKALADLGAAQVTGVDFSDEMLQAARKKCAGYPQVQFVKGHALATGLTSGQADVVLERALTHHLPPSDLGACFAEAKRILKPGGVLLVQNRTPEDCLLAGSETHVRGYFFEKFPRLRDKEVGRRHDALTMEAALREAGFQDISVQQVWETRRVYASAEELRADLLARTGRSILHELDDEELADLVDYIVDKLPPQEIAEQDRWTIWSAK</sequence>
<feature type="domain" description="Methyltransferase" evidence="1">
    <location>
        <begin position="38"/>
        <end position="132"/>
    </location>
</feature>
<dbReference type="CDD" id="cd02440">
    <property type="entry name" value="AdoMet_MTases"/>
    <property type="match status" value="1"/>
</dbReference>
<dbReference type="InterPro" id="IPR029063">
    <property type="entry name" value="SAM-dependent_MTases_sf"/>
</dbReference>